<feature type="non-terminal residue" evidence="1">
    <location>
        <position position="1"/>
    </location>
</feature>
<organism evidence="1 2">
    <name type="scientific">Datura stramonium</name>
    <name type="common">Jimsonweed</name>
    <name type="synonym">Common thornapple</name>
    <dbReference type="NCBI Taxonomy" id="4076"/>
    <lineage>
        <taxon>Eukaryota</taxon>
        <taxon>Viridiplantae</taxon>
        <taxon>Streptophyta</taxon>
        <taxon>Embryophyta</taxon>
        <taxon>Tracheophyta</taxon>
        <taxon>Spermatophyta</taxon>
        <taxon>Magnoliopsida</taxon>
        <taxon>eudicotyledons</taxon>
        <taxon>Gunneridae</taxon>
        <taxon>Pentapetalae</taxon>
        <taxon>asterids</taxon>
        <taxon>lamiids</taxon>
        <taxon>Solanales</taxon>
        <taxon>Solanaceae</taxon>
        <taxon>Solanoideae</taxon>
        <taxon>Datureae</taxon>
        <taxon>Datura</taxon>
    </lineage>
</organism>
<comment type="caution">
    <text evidence="1">The sequence shown here is derived from an EMBL/GenBank/DDBJ whole genome shotgun (WGS) entry which is preliminary data.</text>
</comment>
<evidence type="ECO:0000313" key="2">
    <source>
        <dbReference type="Proteomes" id="UP000823775"/>
    </source>
</evidence>
<keyword evidence="2" id="KW-1185">Reference proteome</keyword>
<accession>A0ABS8V5F7</accession>
<dbReference type="Proteomes" id="UP000823775">
    <property type="component" value="Unassembled WGS sequence"/>
</dbReference>
<gene>
    <name evidence="1" type="ORF">HAX54_028673</name>
</gene>
<sequence>RSFDEIPYSAMVYPDVLSVLQEIGTTPRPPLNSLRFTGVCLIGDAGPLRRKAPSLLLLSPVSIYGRLRRTIKPHHHLPLLLSAINSGTTPTSSSSLPFVFLFYTLSRTTAAAPANRQCQKPLLSSLPLRSSSSYPLSYLHYQLQQKQLPPNLTSAAPFTSPFSLLLFFPLTRNLAKLQPTTPATTIPAKPTTYALVSGLFKQLQMTPKTPITIMYSQDPLSDFRLFLFLNCKVLS</sequence>
<proteinExistence type="predicted"/>
<dbReference type="EMBL" id="JACEIK010003528">
    <property type="protein sequence ID" value="MCD9642074.1"/>
    <property type="molecule type" value="Genomic_DNA"/>
</dbReference>
<name>A0ABS8V5F7_DATST</name>
<reference evidence="1 2" key="1">
    <citation type="journal article" date="2021" name="BMC Genomics">
        <title>Datura genome reveals duplications of psychoactive alkaloid biosynthetic genes and high mutation rate following tissue culture.</title>
        <authorList>
            <person name="Rajewski A."/>
            <person name="Carter-House D."/>
            <person name="Stajich J."/>
            <person name="Litt A."/>
        </authorList>
    </citation>
    <scope>NUCLEOTIDE SEQUENCE [LARGE SCALE GENOMIC DNA]</scope>
    <source>
        <strain evidence="1">AR-01</strain>
    </source>
</reference>
<protein>
    <submittedName>
        <fullName evidence="1">Uncharacterized protein</fullName>
    </submittedName>
</protein>
<evidence type="ECO:0000313" key="1">
    <source>
        <dbReference type="EMBL" id="MCD9642074.1"/>
    </source>
</evidence>